<dbReference type="GO" id="GO:0000978">
    <property type="term" value="F:RNA polymerase II cis-regulatory region sequence-specific DNA binding"/>
    <property type="evidence" value="ECO:0007669"/>
    <property type="project" value="TreeGrafter"/>
</dbReference>
<protein>
    <recommendedName>
        <fullName evidence="5">Prospero domain-containing protein</fullName>
    </recommendedName>
</protein>
<dbReference type="OrthoDB" id="10038576at2759"/>
<evidence type="ECO:0000313" key="4">
    <source>
        <dbReference type="Proteomes" id="UP000466442"/>
    </source>
</evidence>
<evidence type="ECO:0000256" key="2">
    <source>
        <dbReference type="SAM" id="MobiDB-lite"/>
    </source>
</evidence>
<dbReference type="Proteomes" id="UP000466442">
    <property type="component" value="Linkage Group LG1"/>
</dbReference>
<feature type="region of interest" description="Disordered" evidence="2">
    <location>
        <begin position="159"/>
        <end position="268"/>
    </location>
</feature>
<feature type="coiled-coil region" evidence="1">
    <location>
        <begin position="365"/>
        <end position="399"/>
    </location>
</feature>
<dbReference type="InterPro" id="IPR039350">
    <property type="entry name" value="Prospero_homeodomain"/>
</dbReference>
<name>A0A8S9Y6Q0_APOLU</name>
<keyword evidence="1" id="KW-0175">Coiled coil</keyword>
<dbReference type="EMBL" id="WIXP02000001">
    <property type="protein sequence ID" value="KAF6216524.1"/>
    <property type="molecule type" value="Genomic_DNA"/>
</dbReference>
<dbReference type="PANTHER" id="PTHR12198">
    <property type="entry name" value="HOMEOBOX PROTEIN PROSPERO/PROX-1/CEH-26"/>
    <property type="match status" value="1"/>
</dbReference>
<dbReference type="PANTHER" id="PTHR12198:SF0">
    <property type="entry name" value="HOMEOBOX PROTEIN PROSPERO"/>
    <property type="match status" value="1"/>
</dbReference>
<feature type="region of interest" description="Disordered" evidence="2">
    <location>
        <begin position="504"/>
        <end position="575"/>
    </location>
</feature>
<feature type="compositionally biased region" description="Polar residues" evidence="2">
    <location>
        <begin position="544"/>
        <end position="553"/>
    </location>
</feature>
<evidence type="ECO:0000256" key="1">
    <source>
        <dbReference type="SAM" id="Coils"/>
    </source>
</evidence>
<feature type="region of interest" description="Disordered" evidence="2">
    <location>
        <begin position="648"/>
        <end position="687"/>
    </location>
</feature>
<feature type="compositionally biased region" description="Polar residues" evidence="2">
    <location>
        <begin position="665"/>
        <end position="687"/>
    </location>
</feature>
<dbReference type="AlphaFoldDB" id="A0A8S9Y6Q0"/>
<feature type="compositionally biased region" description="Low complexity" evidence="2">
    <location>
        <begin position="420"/>
        <end position="432"/>
    </location>
</feature>
<feature type="compositionally biased region" description="Polar residues" evidence="2">
    <location>
        <begin position="444"/>
        <end position="453"/>
    </location>
</feature>
<feature type="compositionally biased region" description="Low complexity" evidence="2">
    <location>
        <begin position="554"/>
        <end position="565"/>
    </location>
</feature>
<feature type="compositionally biased region" description="Low complexity" evidence="2">
    <location>
        <begin position="504"/>
        <end position="519"/>
    </location>
</feature>
<sequence length="987" mass="108705">MMSSEEEPDCFALYGDKLLKKAKRSRQRVDAGEPRNSYSSIPNFSSRPSFLQSGLYGAFLSQNQHLGLLGPGFAPAKMLNELLGRQVKQSADGTTPDNMMTMDAAGSEGSVNFDCGPVIRRGLEDGSPPPGDMAHHMLRDILQGRKKDFLALEQEMLRGVSASSNDPHSPDNNNSINNNNNNEVKSNTILNGGDVNHMDTNGTDSKPLVNGVRELDNNSGGEEGNQGEEGFSDDGGGNINKPRVMDDDVNMNSGNASESEQSVVSPASDSVMKLIKEEPDDLGKDQTKTEPNDLKRARVENIVSSMRSSPSLPTQVNGCKKRKWYHPQQHDTTAERYHSMGMNMSMGMFIDDDTADNNSLDNSEIRQKKVEKDQLKNQLRTMQEQLAEMQQKYVQLCTRMDQDSECQNDDDGSDIDQDNDNNSLSLPDKPLKSSPPTPTVKESPASTTQQQVLQDQHPLGMHHHHHHHPQIPHHALSNAAAMYLGASHKLFMEQEVRMNKEAAIAAEQQQQHQQHLTRQAQHHVSHPQLPCPPVQQQQVPPQGSTPTTPAQHSQTNTQTVQTIQNRMSPSQQAKNTEFSERLNILRNNSLLPINGQDLEGLADILKNEISSSLGNLIDTIMARFMQQKRYNNKQAENDQMSKDLMLQSQLADRKSPRTKVIDRGSNGSERSSVPNSMNGPTTPITPSRINGTVFPTMPMPHHQSNNNNNNPENNINTMNLPHVRPSPNNSIFQPPKPPTSMSSSAMYSSMSGSGPFCMTEPREGAPEQNEALSLVVHPQKKKRHKVTDTRITPRTVSRILAQDGGMPVSQNNNIEASPKYGAMPMPSTGAPESPPPPRPYHAPPPPPMLPVSLPTSVAIPNPSLHESKVFSPYSPFYHHMQSSSPPGMSEIKRESPPISHPPSLLHPALLAAAAQQHGPSPDYNNIRSQHMSTVSNDNVDRSSDCNSGDGPYDGITPTISFSTRHLSLFSISFIIMFPFSFPKSTDP</sequence>
<proteinExistence type="predicted"/>
<feature type="compositionally biased region" description="Pro residues" evidence="2">
    <location>
        <begin position="832"/>
        <end position="847"/>
    </location>
</feature>
<feature type="compositionally biased region" description="Low complexity" evidence="2">
    <location>
        <begin position="161"/>
        <end position="187"/>
    </location>
</feature>
<feature type="region of interest" description="Disordered" evidence="2">
    <location>
        <begin position="802"/>
        <end position="847"/>
    </location>
</feature>
<keyword evidence="4" id="KW-1185">Reference proteome</keyword>
<dbReference type="GO" id="GO:0005634">
    <property type="term" value="C:nucleus"/>
    <property type="evidence" value="ECO:0007669"/>
    <property type="project" value="TreeGrafter"/>
</dbReference>
<feature type="region of interest" description="Disordered" evidence="2">
    <location>
        <begin position="23"/>
        <end position="43"/>
    </location>
</feature>
<dbReference type="GO" id="GO:0000981">
    <property type="term" value="F:DNA-binding transcription factor activity, RNA polymerase II-specific"/>
    <property type="evidence" value="ECO:0007669"/>
    <property type="project" value="TreeGrafter"/>
</dbReference>
<feature type="compositionally biased region" description="Basic and acidic residues" evidence="2">
    <location>
        <begin position="651"/>
        <end position="662"/>
    </location>
</feature>
<accession>A0A8S9Y6Q0</accession>
<reference evidence="3" key="1">
    <citation type="journal article" date="2021" name="Mol. Ecol. Resour.">
        <title>Apolygus lucorum genome provides insights into omnivorousness and mesophyll feeding.</title>
        <authorList>
            <person name="Liu Y."/>
            <person name="Liu H."/>
            <person name="Wang H."/>
            <person name="Huang T."/>
            <person name="Liu B."/>
            <person name="Yang B."/>
            <person name="Yin L."/>
            <person name="Li B."/>
            <person name="Zhang Y."/>
            <person name="Zhang S."/>
            <person name="Jiang F."/>
            <person name="Zhang X."/>
            <person name="Ren Y."/>
            <person name="Wang B."/>
            <person name="Wang S."/>
            <person name="Lu Y."/>
            <person name="Wu K."/>
            <person name="Fan W."/>
            <person name="Wang G."/>
        </authorList>
    </citation>
    <scope>NUCLEOTIDE SEQUENCE</scope>
    <source>
        <strain evidence="3">12Hb</strain>
    </source>
</reference>
<comment type="caution">
    <text evidence="3">The sequence shown here is derived from an EMBL/GenBank/DDBJ whole genome shotgun (WGS) entry which is preliminary data.</text>
</comment>
<feature type="region of interest" description="Disordered" evidence="2">
    <location>
        <begin position="403"/>
        <end position="453"/>
    </location>
</feature>
<feature type="compositionally biased region" description="Polar residues" evidence="2">
    <location>
        <begin position="250"/>
        <end position="268"/>
    </location>
</feature>
<feature type="compositionally biased region" description="Acidic residues" evidence="2">
    <location>
        <begin position="403"/>
        <end position="419"/>
    </location>
</feature>
<feature type="compositionally biased region" description="Polar residues" evidence="2">
    <location>
        <begin position="566"/>
        <end position="575"/>
    </location>
</feature>
<gene>
    <name evidence="3" type="ORF">GE061_000867</name>
</gene>
<evidence type="ECO:0000313" key="3">
    <source>
        <dbReference type="EMBL" id="KAF6216524.1"/>
    </source>
</evidence>
<evidence type="ECO:0008006" key="5">
    <source>
        <dbReference type="Google" id="ProtNLM"/>
    </source>
</evidence>
<organism evidence="3 4">
    <name type="scientific">Apolygus lucorum</name>
    <name type="common">Small green plant bug</name>
    <name type="synonym">Lygocoris lucorum</name>
    <dbReference type="NCBI Taxonomy" id="248454"/>
    <lineage>
        <taxon>Eukaryota</taxon>
        <taxon>Metazoa</taxon>
        <taxon>Ecdysozoa</taxon>
        <taxon>Arthropoda</taxon>
        <taxon>Hexapoda</taxon>
        <taxon>Insecta</taxon>
        <taxon>Pterygota</taxon>
        <taxon>Neoptera</taxon>
        <taxon>Paraneoptera</taxon>
        <taxon>Hemiptera</taxon>
        <taxon>Heteroptera</taxon>
        <taxon>Panheteroptera</taxon>
        <taxon>Cimicomorpha</taxon>
        <taxon>Miridae</taxon>
        <taxon>Mirini</taxon>
        <taxon>Apolygus</taxon>
    </lineage>
</organism>